<accession>A0A2T4MHG4</accession>
<gene>
    <name evidence="5" type="primary">essB</name>
    <name evidence="5" type="ORF">GLV84_06400</name>
</gene>
<feature type="region of interest" description="Disordered" evidence="3">
    <location>
        <begin position="361"/>
        <end position="438"/>
    </location>
</feature>
<dbReference type="EMBL" id="WMFL01000076">
    <property type="protein sequence ID" value="NJI02450.1"/>
    <property type="molecule type" value="Genomic_DNA"/>
</dbReference>
<protein>
    <recommendedName>
        <fullName evidence="2">Type VII secretion system protein EssB</fullName>
    </recommendedName>
</protein>
<evidence type="ECO:0000313" key="5">
    <source>
        <dbReference type="EMBL" id="NJI02450.1"/>
    </source>
</evidence>
<name>A0A2T4MHG4_9STAP</name>
<dbReference type="AlphaFoldDB" id="A0A2T4MHG4"/>
<evidence type="ECO:0000313" key="6">
    <source>
        <dbReference type="Proteomes" id="UP000646308"/>
    </source>
</evidence>
<dbReference type="InterPro" id="IPR018778">
    <property type="entry name" value="T7SS_EssB"/>
</dbReference>
<comment type="caution">
    <text evidence="5">The sequence shown here is derived from an EMBL/GenBank/DDBJ whole genome shotgun (WGS) entry which is preliminary data.</text>
</comment>
<dbReference type="InterPro" id="IPR042565">
    <property type="entry name" value="T7SS_EssB_C"/>
</dbReference>
<evidence type="ECO:0000256" key="4">
    <source>
        <dbReference type="SAM" id="Phobius"/>
    </source>
</evidence>
<sequence>MSEKKLPELKGLDADLTSEQDTRAYLRDIPKSAVKPEHYHLMYLLEQRVTHFLDGEVTELQDCFQINYHLHENVVTYDAIKTLSKNEKLRYLLNIAKLEELQHTRYTYVLEPKELHFTKNGLPLLKTRGIRNVIEPLPYTEEEFLIRYKALIIEAFNDKVQFESLVEGNLDLYKGTPFDQQIIQASNLQDLKAVLQRHYNQQEENYKHHYAYVQKKRYALYKWASIGTAILSAVLLACLAYLYFFVMKHDAQVDAGYKSFIKEDYTQVLNDYENVDAKRLDKEALFAYAKSYVETNKQGLEKEKKNNVLNHITPSANKDYLLYWVVLGQGDIDEALNISTYLEDNDLTKLALINKLNDIKNNPKLSSEKRSEQTKKYNDRLQDILDKEKEIKDEKSKEQEASAKQNDERLKQQEENEKKQKEQAQEDRKKRQEAERKN</sequence>
<keyword evidence="4" id="KW-0472">Membrane</keyword>
<dbReference type="RefSeq" id="WP_107368775.1">
    <property type="nucleotide sequence ID" value="NZ_CP045927.1"/>
</dbReference>
<evidence type="ECO:0000256" key="2">
    <source>
        <dbReference type="ARBA" id="ARBA00015179"/>
    </source>
</evidence>
<dbReference type="Gene3D" id="1.10.510.10">
    <property type="entry name" value="Transferase(Phosphotransferase) domain 1"/>
    <property type="match status" value="1"/>
</dbReference>
<dbReference type="Proteomes" id="UP000646308">
    <property type="component" value="Unassembled WGS sequence"/>
</dbReference>
<dbReference type="NCBIfam" id="TIGR03926">
    <property type="entry name" value="T7_EssB"/>
    <property type="match status" value="1"/>
</dbReference>
<evidence type="ECO:0000256" key="3">
    <source>
        <dbReference type="SAM" id="MobiDB-lite"/>
    </source>
</evidence>
<keyword evidence="4" id="KW-0812">Transmembrane</keyword>
<dbReference type="GeneID" id="57690622"/>
<evidence type="ECO:0000256" key="1">
    <source>
        <dbReference type="ARBA" id="ARBA00010163"/>
    </source>
</evidence>
<comment type="similarity">
    <text evidence="1">Belongs to the EssB family.</text>
</comment>
<feature type="transmembrane region" description="Helical" evidence="4">
    <location>
        <begin position="223"/>
        <end position="244"/>
    </location>
</feature>
<keyword evidence="4" id="KW-1133">Transmembrane helix</keyword>
<organism evidence="5 6">
    <name type="scientific">Staphylococcus agnetis</name>
    <dbReference type="NCBI Taxonomy" id="985762"/>
    <lineage>
        <taxon>Bacteria</taxon>
        <taxon>Bacillati</taxon>
        <taxon>Bacillota</taxon>
        <taxon>Bacilli</taxon>
        <taxon>Bacillales</taxon>
        <taxon>Staphylococcaceae</taxon>
        <taxon>Staphylococcus</taxon>
    </lineage>
</organism>
<reference evidence="5" key="1">
    <citation type="submission" date="2019-11" db="EMBL/GenBank/DDBJ databases">
        <title>Whole genome comparisons of Staphylococcus agnetis isolates from cattle and chickens.</title>
        <authorList>
            <person name="Rhoads D."/>
            <person name="Shwani A."/>
            <person name="Adkins P."/>
            <person name="Calcutt M."/>
            <person name="Middleton J."/>
        </authorList>
    </citation>
    <scope>NUCLEOTIDE SEQUENCE</scope>
    <source>
        <strain evidence="5">1387</strain>
    </source>
</reference>
<proteinExistence type="inferred from homology"/>
<dbReference type="Gene3D" id="1.25.40.680">
    <property type="entry name" value="Type VII secretion system EssB, C-terminal-like domain"/>
    <property type="match status" value="1"/>
</dbReference>
<dbReference type="Pfam" id="PF10140">
    <property type="entry name" value="YukC"/>
    <property type="match status" value="1"/>
</dbReference>
<feature type="compositionally biased region" description="Basic and acidic residues" evidence="3">
    <location>
        <begin position="366"/>
        <end position="438"/>
    </location>
</feature>